<proteinExistence type="predicted"/>
<dbReference type="EMBL" id="WKPR01000006">
    <property type="protein sequence ID" value="MSB19472.1"/>
    <property type="molecule type" value="Genomic_DNA"/>
</dbReference>
<gene>
    <name evidence="3" type="ORF">GKE97_08065</name>
    <name evidence="2" type="ORF">PNE06_12075</name>
</gene>
<dbReference type="Proteomes" id="UP001211173">
    <property type="component" value="Unassembled WGS sequence"/>
</dbReference>
<reference evidence="2" key="2">
    <citation type="submission" date="2023-01" db="EMBL/GenBank/DDBJ databases">
        <title>Human gut microbiome strain richness.</title>
        <authorList>
            <person name="Chen-Liaw A."/>
        </authorList>
    </citation>
    <scope>NUCLEOTIDE SEQUENCE</scope>
    <source>
        <strain evidence="2">1001287st1_F4_1001285I_161205</strain>
    </source>
</reference>
<accession>A0A6I2R847</accession>
<dbReference type="PANTHER" id="PTHR37301:SF1">
    <property type="entry name" value="DNA-BINDING PROTEIN"/>
    <property type="match status" value="1"/>
</dbReference>
<evidence type="ECO:0000313" key="2">
    <source>
        <dbReference type="EMBL" id="MDB7933809.1"/>
    </source>
</evidence>
<dbReference type="AlphaFoldDB" id="A0A6I2R847"/>
<evidence type="ECO:0000259" key="1">
    <source>
        <dbReference type="Pfam" id="PF13443"/>
    </source>
</evidence>
<dbReference type="InterPro" id="IPR010982">
    <property type="entry name" value="Lambda_DNA-bd_dom_sf"/>
</dbReference>
<name>A0A6I2R847_FLAPL</name>
<dbReference type="RefSeq" id="WP_021631286.1">
    <property type="nucleotide sequence ID" value="NZ_JADMVA010000125.1"/>
</dbReference>
<organism evidence="3 4">
    <name type="scientific">Flavonifractor plautii</name>
    <name type="common">Fusobacterium plautii</name>
    <dbReference type="NCBI Taxonomy" id="292800"/>
    <lineage>
        <taxon>Bacteria</taxon>
        <taxon>Bacillati</taxon>
        <taxon>Bacillota</taxon>
        <taxon>Clostridia</taxon>
        <taxon>Eubacteriales</taxon>
        <taxon>Oscillospiraceae</taxon>
        <taxon>Flavonifractor</taxon>
    </lineage>
</organism>
<dbReference type="PANTHER" id="PTHR37301">
    <property type="entry name" value="DNA-BINDING PROTEIN-RELATED"/>
    <property type="match status" value="1"/>
</dbReference>
<dbReference type="SUPFAM" id="SSF47413">
    <property type="entry name" value="lambda repressor-like DNA-binding domains"/>
    <property type="match status" value="1"/>
</dbReference>
<dbReference type="Proteomes" id="UP000434475">
    <property type="component" value="Unassembled WGS sequence"/>
</dbReference>
<evidence type="ECO:0000313" key="4">
    <source>
        <dbReference type="Proteomes" id="UP000434475"/>
    </source>
</evidence>
<comment type="caution">
    <text evidence="3">The sequence shown here is derived from an EMBL/GenBank/DDBJ whole genome shotgun (WGS) entry which is preliminary data.</text>
</comment>
<dbReference type="Pfam" id="PF13443">
    <property type="entry name" value="HTH_26"/>
    <property type="match status" value="1"/>
</dbReference>
<reference evidence="3 4" key="1">
    <citation type="journal article" date="2019" name="Nat. Med.">
        <title>A library of human gut bacterial isolates paired with longitudinal multiomics data enables mechanistic microbiome research.</title>
        <authorList>
            <person name="Poyet M."/>
            <person name="Groussin M."/>
            <person name="Gibbons S.M."/>
            <person name="Avila-Pacheco J."/>
            <person name="Jiang X."/>
            <person name="Kearney S.M."/>
            <person name="Perrotta A.R."/>
            <person name="Berdy B."/>
            <person name="Zhao S."/>
            <person name="Lieberman T.D."/>
            <person name="Swanson P.K."/>
            <person name="Smith M."/>
            <person name="Roesemann S."/>
            <person name="Alexander J.E."/>
            <person name="Rich S.A."/>
            <person name="Livny J."/>
            <person name="Vlamakis H."/>
            <person name="Clish C."/>
            <person name="Bullock K."/>
            <person name="Deik A."/>
            <person name="Scott J."/>
            <person name="Pierce K.A."/>
            <person name="Xavier R.J."/>
            <person name="Alm E.J."/>
        </authorList>
    </citation>
    <scope>NUCLEOTIDE SEQUENCE [LARGE SCALE GENOMIC DNA]</scope>
    <source>
        <strain evidence="3 4">BIOML-A2</strain>
    </source>
</reference>
<protein>
    <submittedName>
        <fullName evidence="3">Helix-turn-helix domain-containing protein</fullName>
    </submittedName>
    <submittedName>
        <fullName evidence="2">Helix-turn-helix transcriptional regulator</fullName>
    </submittedName>
</protein>
<feature type="domain" description="HTH cro/C1-type" evidence="1">
    <location>
        <begin position="12"/>
        <end position="68"/>
    </location>
</feature>
<dbReference type="GO" id="GO:0003677">
    <property type="term" value="F:DNA binding"/>
    <property type="evidence" value="ECO:0007669"/>
    <property type="project" value="InterPro"/>
</dbReference>
<dbReference type="EMBL" id="JAQLWV010000017">
    <property type="protein sequence ID" value="MDB7933809.1"/>
    <property type="molecule type" value="Genomic_DNA"/>
</dbReference>
<dbReference type="InterPro" id="IPR001387">
    <property type="entry name" value="Cro/C1-type_HTH"/>
</dbReference>
<sequence>MPIRYTKEILPLLKAAGYNTTRLRRERILSESTIQALRDGKVVSTDNLSRICAMLHCQPGDILEYTEDDAG</sequence>
<evidence type="ECO:0000313" key="3">
    <source>
        <dbReference type="EMBL" id="MSB19472.1"/>
    </source>
</evidence>